<protein>
    <submittedName>
        <fullName evidence="2">Uncharacterized protein</fullName>
    </submittedName>
</protein>
<keyword evidence="1" id="KW-0472">Membrane</keyword>
<sequence length="49" mass="5765">MLMKELHSSYEASPSKKVLRVFHYPCFLLYLLFSSALFPLLRFPFPVSL</sequence>
<keyword evidence="1" id="KW-1133">Transmembrane helix</keyword>
<dbReference type="AlphaFoldDB" id="A0A0E9PG26"/>
<feature type="transmembrane region" description="Helical" evidence="1">
    <location>
        <begin position="21"/>
        <end position="41"/>
    </location>
</feature>
<reference evidence="2" key="2">
    <citation type="journal article" date="2015" name="Fish Shellfish Immunol.">
        <title>Early steps in the European eel (Anguilla anguilla)-Vibrio vulnificus interaction in the gills: Role of the RtxA13 toxin.</title>
        <authorList>
            <person name="Callol A."/>
            <person name="Pajuelo D."/>
            <person name="Ebbesson L."/>
            <person name="Teles M."/>
            <person name="MacKenzie S."/>
            <person name="Amaro C."/>
        </authorList>
    </citation>
    <scope>NUCLEOTIDE SEQUENCE</scope>
</reference>
<proteinExistence type="predicted"/>
<accession>A0A0E9PG26</accession>
<evidence type="ECO:0000256" key="1">
    <source>
        <dbReference type="SAM" id="Phobius"/>
    </source>
</evidence>
<reference evidence="2" key="1">
    <citation type="submission" date="2014-11" db="EMBL/GenBank/DDBJ databases">
        <authorList>
            <person name="Amaro Gonzalez C."/>
        </authorList>
    </citation>
    <scope>NUCLEOTIDE SEQUENCE</scope>
</reference>
<evidence type="ECO:0000313" key="2">
    <source>
        <dbReference type="EMBL" id="JAH03581.1"/>
    </source>
</evidence>
<organism evidence="2">
    <name type="scientific">Anguilla anguilla</name>
    <name type="common">European freshwater eel</name>
    <name type="synonym">Muraena anguilla</name>
    <dbReference type="NCBI Taxonomy" id="7936"/>
    <lineage>
        <taxon>Eukaryota</taxon>
        <taxon>Metazoa</taxon>
        <taxon>Chordata</taxon>
        <taxon>Craniata</taxon>
        <taxon>Vertebrata</taxon>
        <taxon>Euteleostomi</taxon>
        <taxon>Actinopterygii</taxon>
        <taxon>Neopterygii</taxon>
        <taxon>Teleostei</taxon>
        <taxon>Anguilliformes</taxon>
        <taxon>Anguillidae</taxon>
        <taxon>Anguilla</taxon>
    </lineage>
</organism>
<dbReference type="EMBL" id="GBXM01104996">
    <property type="protein sequence ID" value="JAH03581.1"/>
    <property type="molecule type" value="Transcribed_RNA"/>
</dbReference>
<keyword evidence="1" id="KW-0812">Transmembrane</keyword>
<name>A0A0E9PG26_ANGAN</name>